<organism evidence="2 3">
    <name type="scientific">Mycena citricolor</name>
    <dbReference type="NCBI Taxonomy" id="2018698"/>
    <lineage>
        <taxon>Eukaryota</taxon>
        <taxon>Fungi</taxon>
        <taxon>Dikarya</taxon>
        <taxon>Basidiomycota</taxon>
        <taxon>Agaricomycotina</taxon>
        <taxon>Agaricomycetes</taxon>
        <taxon>Agaricomycetidae</taxon>
        <taxon>Agaricales</taxon>
        <taxon>Marasmiineae</taxon>
        <taxon>Mycenaceae</taxon>
        <taxon>Mycena</taxon>
    </lineage>
</organism>
<feature type="compositionally biased region" description="Low complexity" evidence="1">
    <location>
        <begin position="66"/>
        <end position="75"/>
    </location>
</feature>
<protein>
    <submittedName>
        <fullName evidence="2">Uncharacterized protein</fullName>
    </submittedName>
</protein>
<feature type="compositionally biased region" description="Polar residues" evidence="1">
    <location>
        <begin position="76"/>
        <end position="85"/>
    </location>
</feature>
<reference evidence="2" key="1">
    <citation type="submission" date="2023-11" db="EMBL/GenBank/DDBJ databases">
        <authorList>
            <person name="De Vega J J."/>
            <person name="De Vega J J."/>
        </authorList>
    </citation>
    <scope>NUCLEOTIDE SEQUENCE</scope>
</reference>
<feature type="region of interest" description="Disordered" evidence="1">
    <location>
        <begin position="66"/>
        <end position="92"/>
    </location>
</feature>
<dbReference type="Gene3D" id="3.20.20.70">
    <property type="entry name" value="Aldolase class I"/>
    <property type="match status" value="1"/>
</dbReference>
<dbReference type="EMBL" id="CAVNYO010000110">
    <property type="protein sequence ID" value="CAK5266903.1"/>
    <property type="molecule type" value="Genomic_DNA"/>
</dbReference>
<evidence type="ECO:0000313" key="3">
    <source>
        <dbReference type="Proteomes" id="UP001295794"/>
    </source>
</evidence>
<keyword evidence="3" id="KW-1185">Reference proteome</keyword>
<evidence type="ECO:0000256" key="1">
    <source>
        <dbReference type="SAM" id="MobiDB-lite"/>
    </source>
</evidence>
<sequence>MAPPPPARGYLLGTLSKTSEGTLSKTSEGTQCNQEQIDGWKKIVDAVHAEGSKIYCQLLHCESQGLSPSGSQLSGNDSGSDQSPRCTRAIGTPGTSNYYVKWLRGPLRRPSNHPLPPLIGGHPGGAFLIGMLPGHLSTACMVG</sequence>
<dbReference type="AlphaFoldDB" id="A0AAD2JX85"/>
<dbReference type="InterPro" id="IPR013785">
    <property type="entry name" value="Aldolase_TIM"/>
</dbReference>
<dbReference type="SUPFAM" id="SSF51395">
    <property type="entry name" value="FMN-linked oxidoreductases"/>
    <property type="match status" value="1"/>
</dbReference>
<evidence type="ECO:0000313" key="2">
    <source>
        <dbReference type="EMBL" id="CAK5266903.1"/>
    </source>
</evidence>
<name>A0AAD2JX85_9AGAR</name>
<comment type="caution">
    <text evidence="2">The sequence shown here is derived from an EMBL/GenBank/DDBJ whole genome shotgun (WGS) entry which is preliminary data.</text>
</comment>
<proteinExistence type="predicted"/>
<gene>
    <name evidence="2" type="ORF">MYCIT1_LOCUS8925</name>
</gene>
<accession>A0AAD2JX85</accession>
<dbReference type="Proteomes" id="UP001295794">
    <property type="component" value="Unassembled WGS sequence"/>
</dbReference>